<dbReference type="InParanoid" id="A0A165CY23"/>
<feature type="domain" description="MYND-type" evidence="5">
    <location>
        <begin position="233"/>
        <end position="271"/>
    </location>
</feature>
<dbReference type="Pfam" id="PF01753">
    <property type="entry name" value="zf-MYND"/>
    <property type="match status" value="1"/>
</dbReference>
<keyword evidence="3" id="KW-0862">Zinc</keyword>
<evidence type="ECO:0000256" key="4">
    <source>
        <dbReference type="PROSITE-ProRule" id="PRU00134"/>
    </source>
</evidence>
<proteinExistence type="predicted"/>
<evidence type="ECO:0000256" key="2">
    <source>
        <dbReference type="ARBA" id="ARBA00022771"/>
    </source>
</evidence>
<dbReference type="PROSITE" id="PS50865">
    <property type="entry name" value="ZF_MYND_2"/>
    <property type="match status" value="1"/>
</dbReference>
<dbReference type="InterPro" id="IPR002893">
    <property type="entry name" value="Znf_MYND"/>
</dbReference>
<keyword evidence="7" id="KW-1185">Reference proteome</keyword>
<dbReference type="Proteomes" id="UP000077266">
    <property type="component" value="Unassembled WGS sequence"/>
</dbReference>
<keyword evidence="2 4" id="KW-0863">Zinc-finger</keyword>
<keyword evidence="1" id="KW-0479">Metal-binding</keyword>
<dbReference type="GO" id="GO:0008270">
    <property type="term" value="F:zinc ion binding"/>
    <property type="evidence" value="ECO:0007669"/>
    <property type="project" value="UniProtKB-KW"/>
</dbReference>
<sequence>MSARSIFQRAEIAYSSGDAPEALKLYAKAIRKILADEDVTQPFLPAGMEPPDMPRELIGAIWRNLCGFFRDPALGFNATTAPDAYKLMASFKPSNEQHNSYQAFAKRGAHGLAILKAMQITATFTTGLMAWDKKDRATAARRYQDALALADTHPPFNSKSPKAGLETWVCADVQQTRDNLKILIDTDTKHAIILGEETIGRKETRELPKPSVRFEPDGSISLDDQVSFATDVCYACGSRGAKMSKCSKCKKATYCGRECQLAHWPTHKAPCKAVTSASAS</sequence>
<dbReference type="AlphaFoldDB" id="A0A165CY23"/>
<evidence type="ECO:0000259" key="5">
    <source>
        <dbReference type="PROSITE" id="PS50865"/>
    </source>
</evidence>
<dbReference type="OrthoDB" id="341421at2759"/>
<dbReference type="SUPFAM" id="SSF144232">
    <property type="entry name" value="HIT/MYND zinc finger-like"/>
    <property type="match status" value="1"/>
</dbReference>
<reference evidence="6 7" key="1">
    <citation type="journal article" date="2016" name="Mol. Biol. Evol.">
        <title>Comparative Genomics of Early-Diverging Mushroom-Forming Fungi Provides Insights into the Origins of Lignocellulose Decay Capabilities.</title>
        <authorList>
            <person name="Nagy L.G."/>
            <person name="Riley R."/>
            <person name="Tritt A."/>
            <person name="Adam C."/>
            <person name="Daum C."/>
            <person name="Floudas D."/>
            <person name="Sun H."/>
            <person name="Yadav J.S."/>
            <person name="Pangilinan J."/>
            <person name="Larsson K.H."/>
            <person name="Matsuura K."/>
            <person name="Barry K."/>
            <person name="Labutti K."/>
            <person name="Kuo R."/>
            <person name="Ohm R.A."/>
            <person name="Bhattacharya S.S."/>
            <person name="Shirouzu T."/>
            <person name="Yoshinaga Y."/>
            <person name="Martin F.M."/>
            <person name="Grigoriev I.V."/>
            <person name="Hibbett D.S."/>
        </authorList>
    </citation>
    <scope>NUCLEOTIDE SEQUENCE [LARGE SCALE GENOMIC DNA]</scope>
    <source>
        <strain evidence="6 7">HHB12029</strain>
    </source>
</reference>
<dbReference type="PROSITE" id="PS01360">
    <property type="entry name" value="ZF_MYND_1"/>
    <property type="match status" value="1"/>
</dbReference>
<organism evidence="6 7">
    <name type="scientific">Exidia glandulosa HHB12029</name>
    <dbReference type="NCBI Taxonomy" id="1314781"/>
    <lineage>
        <taxon>Eukaryota</taxon>
        <taxon>Fungi</taxon>
        <taxon>Dikarya</taxon>
        <taxon>Basidiomycota</taxon>
        <taxon>Agaricomycotina</taxon>
        <taxon>Agaricomycetes</taxon>
        <taxon>Auriculariales</taxon>
        <taxon>Exidiaceae</taxon>
        <taxon>Exidia</taxon>
    </lineage>
</organism>
<evidence type="ECO:0000313" key="7">
    <source>
        <dbReference type="Proteomes" id="UP000077266"/>
    </source>
</evidence>
<evidence type="ECO:0000256" key="1">
    <source>
        <dbReference type="ARBA" id="ARBA00022723"/>
    </source>
</evidence>
<name>A0A165CY23_EXIGL</name>
<dbReference type="EMBL" id="KV426273">
    <property type="protein sequence ID" value="KZV83407.1"/>
    <property type="molecule type" value="Genomic_DNA"/>
</dbReference>
<gene>
    <name evidence="6" type="ORF">EXIGLDRAFT_625722</name>
</gene>
<protein>
    <recommendedName>
        <fullName evidence="5">MYND-type domain-containing protein</fullName>
    </recommendedName>
</protein>
<evidence type="ECO:0000313" key="6">
    <source>
        <dbReference type="EMBL" id="KZV83407.1"/>
    </source>
</evidence>
<dbReference type="Gene3D" id="6.10.140.2220">
    <property type="match status" value="1"/>
</dbReference>
<dbReference type="STRING" id="1314781.A0A165CY23"/>
<accession>A0A165CY23</accession>
<evidence type="ECO:0000256" key="3">
    <source>
        <dbReference type="ARBA" id="ARBA00022833"/>
    </source>
</evidence>